<evidence type="ECO:0000256" key="1">
    <source>
        <dbReference type="ARBA" id="ARBA00004123"/>
    </source>
</evidence>
<evidence type="ECO:0000256" key="3">
    <source>
        <dbReference type="ARBA" id="ARBA00022771"/>
    </source>
</evidence>
<dbReference type="PANTHER" id="PTHR46481">
    <property type="entry name" value="ZINC FINGER BED DOMAIN-CONTAINING PROTEIN 4"/>
    <property type="match status" value="1"/>
</dbReference>
<sequence>MPNLTSEVYQHYEERDGRYYCLADGCNRSYKKTGSTSNMLFHYREKHKEDDADQPFRKRPRLKAPEVDETEAYESAVLTFFVAYGVPFQAVDSPEFLHLITTAGGHQKTISRKKLRDEILVREAAQCEHELKSVLQKQKISLCFDGFTEGSYHFLSVTATLINSAFEHQTVRIAVISLDSERAMAENLRTVIYSHLRRYAIKREDLVALTCDGGANAIKLGRIMGLPSVDCFCRVLNLCVKEGITVRPVFRIVTQIKMAAMTLKNNPMIYKRLKNFVGGKVLKMPNSTRWNSTYEMMQTFCNAEQKLREFIRLPEVSKSIVGVAIRAALSMDMAEINTLCKTLKFLNDICLLAEGRRSCASMIFYLIRRVEDYCGKRAQAPSTTLLYRELNKVILYAIKKYKVEYLKNDFLLICTFLDPRFVNHPNILERIDWTRSRQLTADMCEKTAVSSDSLPSTSDFDSSMATDNEEDGWNSWNRRSCDSDGSATSTIDNEIETYSSDALAEQLPMPDPKTNEMSIESVLSFWKRRKNRLPRLYSLAQRYLSVCCSSAEPERAFSSLTHLLCNPQCSNLPQENAERLMVIRQRLACRQLDQPLPDAYSDDEDILDMNIKEEE</sequence>
<evidence type="ECO:0000256" key="2">
    <source>
        <dbReference type="ARBA" id="ARBA00022723"/>
    </source>
</evidence>
<dbReference type="Pfam" id="PF05699">
    <property type="entry name" value="Dimer_Tnp_hAT"/>
    <property type="match status" value="1"/>
</dbReference>
<keyword evidence="5" id="KW-0539">Nucleus</keyword>
<dbReference type="Proteomes" id="UP001175271">
    <property type="component" value="Unassembled WGS sequence"/>
</dbReference>
<organism evidence="8 9">
    <name type="scientific">Steinernema hermaphroditum</name>
    <dbReference type="NCBI Taxonomy" id="289476"/>
    <lineage>
        <taxon>Eukaryota</taxon>
        <taxon>Metazoa</taxon>
        <taxon>Ecdysozoa</taxon>
        <taxon>Nematoda</taxon>
        <taxon>Chromadorea</taxon>
        <taxon>Rhabditida</taxon>
        <taxon>Tylenchina</taxon>
        <taxon>Panagrolaimomorpha</taxon>
        <taxon>Strongyloidoidea</taxon>
        <taxon>Steinernematidae</taxon>
        <taxon>Steinernema</taxon>
    </lineage>
</organism>
<dbReference type="GO" id="GO:0046983">
    <property type="term" value="F:protein dimerization activity"/>
    <property type="evidence" value="ECO:0007669"/>
    <property type="project" value="InterPro"/>
</dbReference>
<feature type="region of interest" description="Disordered" evidence="6">
    <location>
        <begin position="450"/>
        <end position="488"/>
    </location>
</feature>
<evidence type="ECO:0000313" key="9">
    <source>
        <dbReference type="Proteomes" id="UP001175271"/>
    </source>
</evidence>
<evidence type="ECO:0000256" key="5">
    <source>
        <dbReference type="ARBA" id="ARBA00023242"/>
    </source>
</evidence>
<dbReference type="InterPro" id="IPR008906">
    <property type="entry name" value="HATC_C_dom"/>
</dbReference>
<keyword evidence="2" id="KW-0479">Metal-binding</keyword>
<evidence type="ECO:0000256" key="4">
    <source>
        <dbReference type="ARBA" id="ARBA00022833"/>
    </source>
</evidence>
<evidence type="ECO:0000256" key="6">
    <source>
        <dbReference type="SAM" id="MobiDB-lite"/>
    </source>
</evidence>
<dbReference type="SUPFAM" id="SSF53098">
    <property type="entry name" value="Ribonuclease H-like"/>
    <property type="match status" value="1"/>
</dbReference>
<comment type="subcellular location">
    <subcellularLocation>
        <location evidence="1">Nucleus</location>
    </subcellularLocation>
</comment>
<reference evidence="8" key="1">
    <citation type="submission" date="2023-06" db="EMBL/GenBank/DDBJ databases">
        <title>Genomic analysis of the entomopathogenic nematode Steinernema hermaphroditum.</title>
        <authorList>
            <person name="Schwarz E.M."/>
            <person name="Heppert J.K."/>
            <person name="Baniya A."/>
            <person name="Schwartz H.T."/>
            <person name="Tan C.-H."/>
            <person name="Antoshechkin I."/>
            <person name="Sternberg P.W."/>
            <person name="Goodrich-Blair H."/>
            <person name="Dillman A.R."/>
        </authorList>
    </citation>
    <scope>NUCLEOTIDE SEQUENCE</scope>
    <source>
        <strain evidence="8">PS9179</strain>
        <tissue evidence="8">Whole animal</tissue>
    </source>
</reference>
<proteinExistence type="predicted"/>
<name>A0AA39IAU9_9BILA</name>
<feature type="domain" description="HAT C-terminal dimerisation" evidence="7">
    <location>
        <begin position="513"/>
        <end position="586"/>
    </location>
</feature>
<feature type="compositionally biased region" description="Polar residues" evidence="6">
    <location>
        <begin position="474"/>
        <end position="488"/>
    </location>
</feature>
<evidence type="ECO:0000259" key="7">
    <source>
        <dbReference type="Pfam" id="PF05699"/>
    </source>
</evidence>
<dbReference type="GO" id="GO:0005634">
    <property type="term" value="C:nucleus"/>
    <property type="evidence" value="ECO:0007669"/>
    <property type="project" value="UniProtKB-SubCell"/>
</dbReference>
<evidence type="ECO:0000313" key="8">
    <source>
        <dbReference type="EMBL" id="KAK0419803.1"/>
    </source>
</evidence>
<gene>
    <name evidence="8" type="ORF">QR680_014329</name>
</gene>
<keyword evidence="9" id="KW-1185">Reference proteome</keyword>
<accession>A0AA39IAU9</accession>
<protein>
    <recommendedName>
        <fullName evidence="7">HAT C-terminal dimerisation domain-containing protein</fullName>
    </recommendedName>
</protein>
<keyword evidence="4" id="KW-0862">Zinc</keyword>
<dbReference type="EMBL" id="JAUCMV010000002">
    <property type="protein sequence ID" value="KAK0419803.1"/>
    <property type="molecule type" value="Genomic_DNA"/>
</dbReference>
<feature type="compositionally biased region" description="Polar residues" evidence="6">
    <location>
        <begin position="450"/>
        <end position="466"/>
    </location>
</feature>
<dbReference type="InterPro" id="IPR012337">
    <property type="entry name" value="RNaseH-like_sf"/>
</dbReference>
<keyword evidence="3" id="KW-0863">Zinc-finger</keyword>
<comment type="caution">
    <text evidence="8">The sequence shown here is derived from an EMBL/GenBank/DDBJ whole genome shotgun (WGS) entry which is preliminary data.</text>
</comment>
<dbReference type="InterPro" id="IPR052035">
    <property type="entry name" value="ZnF_BED_domain_contain"/>
</dbReference>
<dbReference type="GO" id="GO:0008270">
    <property type="term" value="F:zinc ion binding"/>
    <property type="evidence" value="ECO:0007669"/>
    <property type="project" value="UniProtKB-KW"/>
</dbReference>
<dbReference type="PANTHER" id="PTHR46481:SF10">
    <property type="entry name" value="ZINC FINGER BED DOMAIN-CONTAINING PROTEIN 39"/>
    <property type="match status" value="1"/>
</dbReference>
<dbReference type="AlphaFoldDB" id="A0AA39IAU9"/>